<accession>A0A2J8TT64</accession>
<dbReference type="PROSITE" id="PS01180">
    <property type="entry name" value="CUB"/>
    <property type="match status" value="1"/>
</dbReference>
<dbReference type="PANTHER" id="PTHR24251">
    <property type="entry name" value="OVOCHYMASE-RELATED"/>
    <property type="match status" value="1"/>
</dbReference>
<dbReference type="InterPro" id="IPR035914">
    <property type="entry name" value="Sperma_CUB_dom_sf"/>
</dbReference>
<comment type="caution">
    <text evidence="5">The sequence shown here is derived from an EMBL/GenBank/DDBJ whole genome shotgun (WGS) entry which is preliminary data.</text>
</comment>
<keyword evidence="2" id="KW-1015">Disulfide bond</keyword>
<organism evidence="5">
    <name type="scientific">Pongo abelii</name>
    <name type="common">Sumatran orangutan</name>
    <name type="synonym">Pongo pygmaeus abelii</name>
    <dbReference type="NCBI Taxonomy" id="9601"/>
    <lineage>
        <taxon>Eukaryota</taxon>
        <taxon>Metazoa</taxon>
        <taxon>Chordata</taxon>
        <taxon>Craniata</taxon>
        <taxon>Vertebrata</taxon>
        <taxon>Euteleostomi</taxon>
        <taxon>Mammalia</taxon>
        <taxon>Eutheria</taxon>
        <taxon>Euarchontoglires</taxon>
        <taxon>Primates</taxon>
        <taxon>Haplorrhini</taxon>
        <taxon>Catarrhini</taxon>
        <taxon>Hominidae</taxon>
        <taxon>Pongo</taxon>
    </lineage>
</organism>
<evidence type="ECO:0000256" key="3">
    <source>
        <dbReference type="PROSITE-ProRule" id="PRU00059"/>
    </source>
</evidence>
<proteinExistence type="predicted"/>
<sequence length="143" mass="15484">VPEGKVVVLNFRFIDLESDNLCRYDFVDVYNGHANGQRIGRFCGTFRPGALVSSGNKMMVQMISDANTAGNGFMAMFSAAEPNERGKKKKKKEALSPLLPSLVLICYGISIVEDALTDLPDLLKPPTGQTGITLQESLVCGTL</sequence>
<dbReference type="FunFam" id="2.60.120.290:FF:000005">
    <property type="entry name" value="Procollagen C-endopeptidase enhancer 1"/>
    <property type="match status" value="1"/>
</dbReference>
<dbReference type="GO" id="GO:0005518">
    <property type="term" value="F:collagen binding"/>
    <property type="evidence" value="ECO:0007669"/>
    <property type="project" value="TreeGrafter"/>
</dbReference>
<dbReference type="PANTHER" id="PTHR24251:SF31">
    <property type="entry name" value="PROCOLLAGEN C-ENDOPEPTIDASE ENHANCER 2"/>
    <property type="match status" value="1"/>
</dbReference>
<feature type="non-terminal residue" evidence="5">
    <location>
        <position position="1"/>
    </location>
</feature>
<evidence type="ECO:0000259" key="4">
    <source>
        <dbReference type="PROSITE" id="PS01180"/>
    </source>
</evidence>
<protein>
    <submittedName>
        <fullName evidence="5">PCOLCE2 isoform 7</fullName>
    </submittedName>
</protein>
<dbReference type="GO" id="GO:0016504">
    <property type="term" value="F:peptidase activator activity"/>
    <property type="evidence" value="ECO:0007669"/>
    <property type="project" value="TreeGrafter"/>
</dbReference>
<evidence type="ECO:0000256" key="1">
    <source>
        <dbReference type="ARBA" id="ARBA00022737"/>
    </source>
</evidence>
<reference evidence="5" key="1">
    <citation type="submission" date="2017-12" db="EMBL/GenBank/DDBJ databases">
        <title>High-resolution comparative analysis of great ape genomes.</title>
        <authorList>
            <person name="Pollen A."/>
            <person name="Hastie A."/>
            <person name="Hormozdiari F."/>
            <person name="Dougherty M."/>
            <person name="Liu R."/>
            <person name="Chaisson M."/>
            <person name="Hoppe E."/>
            <person name="Hill C."/>
            <person name="Pang A."/>
            <person name="Hillier L."/>
            <person name="Baker C."/>
            <person name="Armstrong J."/>
            <person name="Shendure J."/>
            <person name="Paten B."/>
            <person name="Wilson R."/>
            <person name="Chao H."/>
            <person name="Schneider V."/>
            <person name="Ventura M."/>
            <person name="Kronenberg Z."/>
            <person name="Murali S."/>
            <person name="Gordon D."/>
            <person name="Cantsilieris S."/>
            <person name="Munson K."/>
            <person name="Nelson B."/>
            <person name="Raja A."/>
            <person name="Underwood J."/>
            <person name="Diekhans M."/>
            <person name="Fiddes I."/>
            <person name="Haussler D."/>
            <person name="Eichler E."/>
        </authorList>
    </citation>
    <scope>NUCLEOTIDE SEQUENCE [LARGE SCALE GENOMIC DNA]</scope>
    <source>
        <strain evidence="5">Susie</strain>
    </source>
</reference>
<feature type="domain" description="CUB" evidence="4">
    <location>
        <begin position="1"/>
        <end position="80"/>
    </location>
</feature>
<comment type="caution">
    <text evidence="3">Lacks conserved residue(s) required for the propagation of feature annotation.</text>
</comment>
<dbReference type="InterPro" id="IPR000859">
    <property type="entry name" value="CUB_dom"/>
</dbReference>
<dbReference type="Gene3D" id="2.60.120.290">
    <property type="entry name" value="Spermadhesin, CUB domain"/>
    <property type="match status" value="1"/>
</dbReference>
<keyword evidence="1" id="KW-0677">Repeat</keyword>
<evidence type="ECO:0000256" key="2">
    <source>
        <dbReference type="ARBA" id="ARBA00023157"/>
    </source>
</evidence>
<dbReference type="Pfam" id="PF00431">
    <property type="entry name" value="CUB"/>
    <property type="match status" value="1"/>
</dbReference>
<dbReference type="SMART" id="SM00042">
    <property type="entry name" value="CUB"/>
    <property type="match status" value="1"/>
</dbReference>
<dbReference type="SUPFAM" id="SSF49854">
    <property type="entry name" value="Spermadhesin, CUB domain"/>
    <property type="match status" value="1"/>
</dbReference>
<dbReference type="EMBL" id="NDHI03003484">
    <property type="protein sequence ID" value="PNJ36208.1"/>
    <property type="molecule type" value="Genomic_DNA"/>
</dbReference>
<evidence type="ECO:0000313" key="5">
    <source>
        <dbReference type="EMBL" id="PNJ36208.1"/>
    </source>
</evidence>
<dbReference type="AlphaFoldDB" id="A0A2J8TT64"/>
<dbReference type="CDD" id="cd00041">
    <property type="entry name" value="CUB"/>
    <property type="match status" value="1"/>
</dbReference>
<name>A0A2J8TT64_PONAB</name>
<gene>
    <name evidence="5" type="ORF">CR201_G0032477</name>
</gene>